<accession>A0A1I0TTE4</accession>
<dbReference type="Proteomes" id="UP000198836">
    <property type="component" value="Unassembled WGS sequence"/>
</dbReference>
<dbReference type="STRING" id="332999.SAMN04488511_11466"/>
<reference evidence="2" key="1">
    <citation type="submission" date="2016-10" db="EMBL/GenBank/DDBJ databases">
        <authorList>
            <person name="Varghese N."/>
            <person name="Submissions S."/>
        </authorList>
    </citation>
    <scope>NUCLEOTIDE SEQUENCE [LARGE SCALE GENOMIC DNA]</scope>
    <source>
        <strain evidence="2">DSM 18130</strain>
    </source>
</reference>
<dbReference type="Pfam" id="PF21983">
    <property type="entry name" value="NikA-like"/>
    <property type="match status" value="1"/>
</dbReference>
<proteinExistence type="predicted"/>
<name>A0A1I0TTE4_9SPHI</name>
<keyword evidence="2" id="KW-1185">Reference proteome</keyword>
<evidence type="ECO:0000313" key="1">
    <source>
        <dbReference type="EMBL" id="SFA55012.1"/>
    </source>
</evidence>
<dbReference type="InterPro" id="IPR053842">
    <property type="entry name" value="NikA-like"/>
</dbReference>
<dbReference type="AlphaFoldDB" id="A0A1I0TTE4"/>
<sequence length="136" mass="15749">MERKNKQVGRPFLKDGKRNKRLSVRFSEEEFIFILSLEKLLGLKRTDIIRKRVLEVNVALIFDGRSVLASIDQIGLELSRTGNNINQLAKYANILNKQRVLSPVIFTRYSKELDKHSLLLKNLNLEIKKILKLMGS</sequence>
<organism evidence="1 2">
    <name type="scientific">Pedobacter suwonensis</name>
    <dbReference type="NCBI Taxonomy" id="332999"/>
    <lineage>
        <taxon>Bacteria</taxon>
        <taxon>Pseudomonadati</taxon>
        <taxon>Bacteroidota</taxon>
        <taxon>Sphingobacteriia</taxon>
        <taxon>Sphingobacteriales</taxon>
        <taxon>Sphingobacteriaceae</taxon>
        <taxon>Pedobacter</taxon>
    </lineage>
</organism>
<evidence type="ECO:0000313" key="2">
    <source>
        <dbReference type="Proteomes" id="UP000198836"/>
    </source>
</evidence>
<protein>
    <submittedName>
        <fullName evidence="1">Mobilisation protein (MobC)</fullName>
    </submittedName>
</protein>
<gene>
    <name evidence="1" type="ORF">SAMN04488511_11466</name>
</gene>
<dbReference type="EMBL" id="FOJM01000014">
    <property type="protein sequence ID" value="SFA55012.1"/>
    <property type="molecule type" value="Genomic_DNA"/>
</dbReference>